<dbReference type="SUPFAM" id="SSF53822">
    <property type="entry name" value="Periplasmic binding protein-like I"/>
    <property type="match status" value="1"/>
</dbReference>
<evidence type="ECO:0000259" key="4">
    <source>
        <dbReference type="Pfam" id="PF13458"/>
    </source>
</evidence>
<evidence type="ECO:0000313" key="5">
    <source>
        <dbReference type="EMBL" id="CAJ48880.1"/>
    </source>
</evidence>
<dbReference type="InterPro" id="IPR028082">
    <property type="entry name" value="Peripla_BP_I"/>
</dbReference>
<feature type="domain" description="Leucine-binding protein" evidence="4">
    <location>
        <begin position="29"/>
        <end position="386"/>
    </location>
</feature>
<feature type="chain" id="PRO_5004212087" evidence="3">
    <location>
        <begin position="24"/>
        <end position="393"/>
    </location>
</feature>
<dbReference type="STRING" id="360910.BAV1274"/>
<name>Q2L309_BORA1</name>
<dbReference type="EMBL" id="AM167904">
    <property type="protein sequence ID" value="CAJ48880.1"/>
    <property type="molecule type" value="Genomic_DNA"/>
</dbReference>
<keyword evidence="6" id="KW-1185">Reference proteome</keyword>
<reference evidence="5 6" key="1">
    <citation type="journal article" date="2006" name="J. Bacteriol.">
        <title>Comparison of the genome sequence of the poultry pathogen Bordetella avium with those of B. bronchiseptica, B. pertussis, and B. parapertussis reveals extensive diversity in surface structures associated with host interaction.</title>
        <authorList>
            <person name="Sebaihia M."/>
            <person name="Preston A."/>
            <person name="Maskell D.J."/>
            <person name="Kuzmiak H."/>
            <person name="Connell T.D."/>
            <person name="King N.D."/>
            <person name="Orndorff P.E."/>
            <person name="Miyamoto D.M."/>
            <person name="Thomson N.R."/>
            <person name="Harris D."/>
            <person name="Goble A."/>
            <person name="Lord A."/>
            <person name="Murphy L."/>
            <person name="Quail M.A."/>
            <person name="Rutter S."/>
            <person name="Squares R."/>
            <person name="Squares S."/>
            <person name="Woodward J."/>
            <person name="Parkhill J."/>
            <person name="Temple L.M."/>
        </authorList>
    </citation>
    <scope>NUCLEOTIDE SEQUENCE [LARGE SCALE GENOMIC DNA]</scope>
    <source>
        <strain evidence="5 6">197N</strain>
    </source>
</reference>
<dbReference type="CDD" id="cd06333">
    <property type="entry name" value="PBP1_ABC_RPA1789-like"/>
    <property type="match status" value="1"/>
</dbReference>
<sequence>VKTLRSCLAAAGLTLMIPLAAVADSRPEFRIGTVNSVTGGASAIAAGAVSAINMLEQKLEADTSLPFKVRFIKYDDGSDPTKAINAVRKLAQEDKAHIVICCTTTPASMAVNKIVDQEQIPNISLAAAATVIEPASERKFTFKTPITDRLMLDYTLDDMIKRGYKRVAFMGLDDSYGEGGWIEFNALTKAKGLDVVGAERFSRGDTNFTPQALRVARQKPDAVYFHAIPPSAALAHETLKRVGYSGPIYHGGGAPTPAFLAVGKRAVEGAVVGAAGMTVHQQLDENNPLKKAIADFVKLYDGQYGEGKADMFAAQAYDAVMIPVNAWKKVPNATRSGNLTEARAALRDEIENTRDYQGVIGIFNFSANDHLGLDSRSTFLVTVKDGRFALQRQ</sequence>
<evidence type="ECO:0000256" key="2">
    <source>
        <dbReference type="ARBA" id="ARBA00022729"/>
    </source>
</evidence>
<protein>
    <submittedName>
        <fullName evidence="5">ABC transporter, substrate-binding protein</fullName>
    </submittedName>
</protein>
<dbReference type="InterPro" id="IPR028081">
    <property type="entry name" value="Leu-bd"/>
</dbReference>
<gene>
    <name evidence="5" type="ordered locus">BAV1274</name>
</gene>
<evidence type="ECO:0000256" key="3">
    <source>
        <dbReference type="SAM" id="SignalP"/>
    </source>
</evidence>
<dbReference type="Gene3D" id="3.40.50.2300">
    <property type="match status" value="2"/>
</dbReference>
<comment type="similarity">
    <text evidence="1">Belongs to the leucine-binding protein family.</text>
</comment>
<dbReference type="InterPro" id="IPR051010">
    <property type="entry name" value="BCAA_transport"/>
</dbReference>
<accession>Q2L309</accession>
<dbReference type="Proteomes" id="UP000001977">
    <property type="component" value="Chromosome"/>
</dbReference>
<proteinExistence type="inferred from homology"/>
<dbReference type="HOGENOM" id="CLU_027128_0_1_4"/>
<dbReference type="PANTHER" id="PTHR30483">
    <property type="entry name" value="LEUCINE-SPECIFIC-BINDING PROTEIN"/>
    <property type="match status" value="1"/>
</dbReference>
<organism evidence="5 6">
    <name type="scientific">Bordetella avium (strain 197N)</name>
    <dbReference type="NCBI Taxonomy" id="360910"/>
    <lineage>
        <taxon>Bacteria</taxon>
        <taxon>Pseudomonadati</taxon>
        <taxon>Pseudomonadota</taxon>
        <taxon>Betaproteobacteria</taxon>
        <taxon>Burkholderiales</taxon>
        <taxon>Alcaligenaceae</taxon>
        <taxon>Bordetella</taxon>
    </lineage>
</organism>
<evidence type="ECO:0000313" key="6">
    <source>
        <dbReference type="Proteomes" id="UP000001977"/>
    </source>
</evidence>
<dbReference type="AlphaFoldDB" id="Q2L309"/>
<dbReference type="eggNOG" id="COG0683">
    <property type="taxonomic scope" value="Bacteria"/>
</dbReference>
<feature type="signal peptide" evidence="3">
    <location>
        <begin position="1"/>
        <end position="23"/>
    </location>
</feature>
<dbReference type="KEGG" id="bav:BAV1274"/>
<evidence type="ECO:0000256" key="1">
    <source>
        <dbReference type="ARBA" id="ARBA00010062"/>
    </source>
</evidence>
<dbReference type="PANTHER" id="PTHR30483:SF38">
    <property type="entry name" value="BLR7848 PROTEIN"/>
    <property type="match status" value="1"/>
</dbReference>
<feature type="non-terminal residue" evidence="5">
    <location>
        <position position="1"/>
    </location>
</feature>
<keyword evidence="2 3" id="KW-0732">Signal</keyword>
<dbReference type="Pfam" id="PF13458">
    <property type="entry name" value="Peripla_BP_6"/>
    <property type="match status" value="1"/>
</dbReference>